<feature type="transmembrane region" description="Helical" evidence="7">
    <location>
        <begin position="308"/>
        <end position="328"/>
    </location>
</feature>
<feature type="transmembrane region" description="Helical" evidence="7">
    <location>
        <begin position="334"/>
        <end position="357"/>
    </location>
</feature>
<keyword evidence="5 7" id="KW-1133">Transmembrane helix</keyword>
<feature type="transmembrane region" description="Helical" evidence="7">
    <location>
        <begin position="280"/>
        <end position="301"/>
    </location>
</feature>
<evidence type="ECO:0000256" key="6">
    <source>
        <dbReference type="ARBA" id="ARBA00023136"/>
    </source>
</evidence>
<keyword evidence="9" id="KW-1185">Reference proteome</keyword>
<dbReference type="EMBL" id="JADEWU010000006">
    <property type="protein sequence ID" value="MBE9142477.1"/>
    <property type="molecule type" value="Genomic_DNA"/>
</dbReference>
<evidence type="ECO:0000256" key="7">
    <source>
        <dbReference type="SAM" id="Phobius"/>
    </source>
</evidence>
<keyword evidence="3" id="KW-1003">Cell membrane</keyword>
<feature type="transmembrane region" description="Helical" evidence="7">
    <location>
        <begin position="97"/>
        <end position="118"/>
    </location>
</feature>
<proteinExistence type="predicted"/>
<keyword evidence="6 7" id="KW-0472">Membrane</keyword>
<name>A0ABR9U7P4_9CYAN</name>
<feature type="transmembrane region" description="Helical" evidence="7">
    <location>
        <begin position="191"/>
        <end position="210"/>
    </location>
</feature>
<dbReference type="SUPFAM" id="SSF103473">
    <property type="entry name" value="MFS general substrate transporter"/>
    <property type="match status" value="1"/>
</dbReference>
<feature type="transmembrane region" description="Helical" evidence="7">
    <location>
        <begin position="422"/>
        <end position="444"/>
    </location>
</feature>
<dbReference type="RefSeq" id="WP_193868151.1">
    <property type="nucleotide sequence ID" value="NZ_JADEWU010000006.1"/>
</dbReference>
<evidence type="ECO:0000256" key="3">
    <source>
        <dbReference type="ARBA" id="ARBA00022475"/>
    </source>
</evidence>
<protein>
    <submittedName>
        <fullName evidence="8">MFS transporter</fullName>
    </submittedName>
</protein>
<dbReference type="PANTHER" id="PTHR43266">
    <property type="entry name" value="MACROLIDE-EFFLUX PROTEIN"/>
    <property type="match status" value="1"/>
</dbReference>
<feature type="transmembrane region" description="Helical" evidence="7">
    <location>
        <begin position="164"/>
        <end position="185"/>
    </location>
</feature>
<dbReference type="InterPro" id="IPR011701">
    <property type="entry name" value="MFS"/>
</dbReference>
<evidence type="ECO:0000256" key="5">
    <source>
        <dbReference type="ARBA" id="ARBA00022989"/>
    </source>
</evidence>
<dbReference type="Proteomes" id="UP000640725">
    <property type="component" value="Unassembled WGS sequence"/>
</dbReference>
<keyword evidence="4 7" id="KW-0812">Transmembrane</keyword>
<organism evidence="8 9">
    <name type="scientific">Planktothrix mougeotii LEGE 06226</name>
    <dbReference type="NCBI Taxonomy" id="1828728"/>
    <lineage>
        <taxon>Bacteria</taxon>
        <taxon>Bacillati</taxon>
        <taxon>Cyanobacteriota</taxon>
        <taxon>Cyanophyceae</taxon>
        <taxon>Oscillatoriophycideae</taxon>
        <taxon>Oscillatoriales</taxon>
        <taxon>Microcoleaceae</taxon>
        <taxon>Planktothrix</taxon>
    </lineage>
</organism>
<evidence type="ECO:0000256" key="1">
    <source>
        <dbReference type="ARBA" id="ARBA00004651"/>
    </source>
</evidence>
<gene>
    <name evidence="8" type="ORF">IQ236_04475</name>
</gene>
<dbReference type="PANTHER" id="PTHR43266:SF2">
    <property type="entry name" value="MAJOR FACILITATOR SUPERFAMILY (MFS) PROFILE DOMAIN-CONTAINING PROTEIN"/>
    <property type="match status" value="1"/>
</dbReference>
<comment type="subcellular location">
    <subcellularLocation>
        <location evidence="1">Cell membrane</location>
        <topology evidence="1">Multi-pass membrane protein</topology>
    </subcellularLocation>
</comment>
<reference evidence="8 9" key="1">
    <citation type="submission" date="2020-10" db="EMBL/GenBank/DDBJ databases">
        <authorList>
            <person name="Castelo-Branco R."/>
            <person name="Eusebio N."/>
            <person name="Adriana R."/>
            <person name="Vieira A."/>
            <person name="Brugerolle De Fraissinette N."/>
            <person name="Rezende De Castro R."/>
            <person name="Schneider M.P."/>
            <person name="Vasconcelos V."/>
            <person name="Leao P.N."/>
        </authorList>
    </citation>
    <scope>NUCLEOTIDE SEQUENCE [LARGE SCALE GENOMIC DNA]</scope>
    <source>
        <strain evidence="8 9">LEGE 06226</strain>
    </source>
</reference>
<comment type="caution">
    <text evidence="8">The sequence shown here is derived from an EMBL/GenBank/DDBJ whole genome shotgun (WGS) entry which is preliminary data.</text>
</comment>
<dbReference type="Pfam" id="PF07690">
    <property type="entry name" value="MFS_1"/>
    <property type="match status" value="1"/>
</dbReference>
<feature type="transmembrane region" description="Helical" evidence="7">
    <location>
        <begin position="369"/>
        <end position="388"/>
    </location>
</feature>
<dbReference type="InterPro" id="IPR036259">
    <property type="entry name" value="MFS_trans_sf"/>
</dbReference>
<keyword evidence="2" id="KW-0813">Transport</keyword>
<accession>A0ABR9U7P4</accession>
<feature type="transmembrane region" description="Helical" evidence="7">
    <location>
        <begin position="240"/>
        <end position="260"/>
    </location>
</feature>
<evidence type="ECO:0000256" key="2">
    <source>
        <dbReference type="ARBA" id="ARBA00022448"/>
    </source>
</evidence>
<dbReference type="Gene3D" id="1.20.1250.20">
    <property type="entry name" value="MFS general substrate transporter like domains"/>
    <property type="match status" value="1"/>
</dbReference>
<sequence>MTNYVDQLIEFIRVQTGQKPSASLRPGESLRQFTIFWLGQSLSEIGNRLTGFGLGIWVYQNTHQVAGLSLVIFFTTLPGVLMTPFVGALVDRWNRKWTIIFSDLAAATVTLTLAFLLFTDHLQVWHTYITAFFTSVCGCFQMIAKGAALPMMVKKDQMGRANGLIHFSTAVGQLTAPILAGILIASIQLEGLLMVDFSTYLVGLLTLLMIEIPQPEPRITSSQGIQIDTILNDISYGWEIISTNAVLPILLAFMTIHFFVDGMTTVLINPLILSFSSAKVFGSVMSIAGCGMVIGSILMTIWGGGKKYISTLFTFAALNGIGLMIAGLKPSIPIIALGLFLSFLTLPIILGTNMTIWQTSVNSNVQGRVIALYSTFIGLALALGNLSASPLTDKLLEPMLSDDGLLANSIGTLIETGQGRGIGFLLVLAGLLIFTIAIMLYTYFAWKNINEETNETEKLIVPGREIVEDL</sequence>
<evidence type="ECO:0000256" key="4">
    <source>
        <dbReference type="ARBA" id="ARBA00022692"/>
    </source>
</evidence>
<feature type="transmembrane region" description="Helical" evidence="7">
    <location>
        <begin position="65"/>
        <end position="90"/>
    </location>
</feature>
<evidence type="ECO:0000313" key="8">
    <source>
        <dbReference type="EMBL" id="MBE9142477.1"/>
    </source>
</evidence>
<evidence type="ECO:0000313" key="9">
    <source>
        <dbReference type="Proteomes" id="UP000640725"/>
    </source>
</evidence>
<dbReference type="CDD" id="cd06173">
    <property type="entry name" value="MFS_MefA_like"/>
    <property type="match status" value="1"/>
</dbReference>
<feature type="transmembrane region" description="Helical" evidence="7">
    <location>
        <begin position="124"/>
        <end position="143"/>
    </location>
</feature>